<dbReference type="HAMAP" id="MF_00171">
    <property type="entry name" value="TruA"/>
    <property type="match status" value="1"/>
</dbReference>
<dbReference type="InterPro" id="IPR020095">
    <property type="entry name" value="PsdUridine_synth_TruA_C"/>
</dbReference>
<sequence length="297" mass="32382">MWVITVAHAAVSCAGTLAPMPRLRLDFAYDGRDFHGWATQPGLRTVQETLERGLATVLRAQDVSLTVAGRTDAGVHATGAVCHLDVAHAAWAAVPGRSDRAPAEALVTRLAGVLPADLVVHRATEVPDAFDARFSALRRHYRYLLCDRRETLDPRRRGMVVAWRKPLDAEAMHAAAQQLVGLGDFAAFCKPREGATTVRTLERFTWHRDEQGWVVGEVSADAFCHSMVRALVGAVVPVGEGRQPVDWPRQVQEGRERLGAVQVMPAHGLTLVAVDYPPDEELAARSAESRAMRAPLA</sequence>
<comment type="subunit">
    <text evidence="4">Homodimer.</text>
</comment>
<evidence type="ECO:0000313" key="9">
    <source>
        <dbReference type="EMBL" id="ACV07049.1"/>
    </source>
</evidence>
<keyword evidence="10" id="KW-1185">Reference proteome</keyword>
<keyword evidence="2 4" id="KW-0819">tRNA processing</keyword>
<dbReference type="HOGENOM" id="CLU_014673_0_2_11"/>
<evidence type="ECO:0000256" key="3">
    <source>
        <dbReference type="ARBA" id="ARBA00023235"/>
    </source>
</evidence>
<protein>
    <recommendedName>
        <fullName evidence="4">tRNA pseudouridine synthase A</fullName>
        <ecNumber evidence="4">5.4.99.12</ecNumber>
    </recommendedName>
    <alternativeName>
        <fullName evidence="4">tRNA pseudouridine(38-40) synthase</fullName>
    </alternativeName>
    <alternativeName>
        <fullName evidence="4">tRNA pseudouridylate synthase I</fullName>
    </alternativeName>
    <alternativeName>
        <fullName evidence="4">tRNA-uridine isomerase I</fullName>
    </alternativeName>
</protein>
<dbReference type="eggNOG" id="COG0101">
    <property type="taxonomic scope" value="Bacteria"/>
</dbReference>
<dbReference type="Gene3D" id="3.30.70.660">
    <property type="entry name" value="Pseudouridine synthase I, catalytic domain, C-terminal subdomain"/>
    <property type="match status" value="1"/>
</dbReference>
<feature type="active site" description="Nucleophile" evidence="4 5">
    <location>
        <position position="72"/>
    </location>
</feature>
<dbReference type="Proteomes" id="UP000006666">
    <property type="component" value="Chromosome"/>
</dbReference>
<dbReference type="NCBIfam" id="TIGR00071">
    <property type="entry name" value="hisT_truA"/>
    <property type="match status" value="1"/>
</dbReference>
<dbReference type="FunFam" id="3.30.70.580:FF:000001">
    <property type="entry name" value="tRNA pseudouridine synthase A"/>
    <property type="match status" value="1"/>
</dbReference>
<dbReference type="CDD" id="cd02570">
    <property type="entry name" value="PseudoU_synth_EcTruA"/>
    <property type="match status" value="1"/>
</dbReference>
<dbReference type="EC" id="5.4.99.12" evidence="4"/>
<comment type="caution">
    <text evidence="4">Lacks conserved residue(s) required for the propagation of feature annotation.</text>
</comment>
<accession>C7NKV8</accession>
<evidence type="ECO:0000313" key="10">
    <source>
        <dbReference type="Proteomes" id="UP000006666"/>
    </source>
</evidence>
<name>C7NKV8_KYTSD</name>
<dbReference type="InterPro" id="IPR020097">
    <property type="entry name" value="PsdUridine_synth_TruA_a/b_dom"/>
</dbReference>
<dbReference type="GO" id="GO:0031119">
    <property type="term" value="P:tRNA pseudouridine synthesis"/>
    <property type="evidence" value="ECO:0007669"/>
    <property type="project" value="UniProtKB-UniRule"/>
</dbReference>
<comment type="similarity">
    <text evidence="1 4 7">Belongs to the tRNA pseudouridine synthase TruA family.</text>
</comment>
<evidence type="ECO:0000256" key="7">
    <source>
        <dbReference type="RuleBase" id="RU003792"/>
    </source>
</evidence>
<dbReference type="PANTHER" id="PTHR11142:SF0">
    <property type="entry name" value="TRNA PSEUDOURIDINE SYNTHASE-LIKE 1"/>
    <property type="match status" value="1"/>
</dbReference>
<evidence type="ECO:0000259" key="8">
    <source>
        <dbReference type="Pfam" id="PF01416"/>
    </source>
</evidence>
<dbReference type="InterPro" id="IPR001406">
    <property type="entry name" value="PsdUridine_synth_TruA"/>
</dbReference>
<evidence type="ECO:0000256" key="5">
    <source>
        <dbReference type="PIRSR" id="PIRSR001430-1"/>
    </source>
</evidence>
<dbReference type="SUPFAM" id="SSF55120">
    <property type="entry name" value="Pseudouridine synthase"/>
    <property type="match status" value="1"/>
</dbReference>
<organism evidence="9 10">
    <name type="scientific">Kytococcus sedentarius (strain ATCC 14392 / DSM 20547 / JCM 11482 / CCUG 33030 / NBRC 15357 / NCTC 11040 / CCM 314 / 541)</name>
    <name type="common">Micrococcus sedentarius</name>
    <dbReference type="NCBI Taxonomy" id="478801"/>
    <lineage>
        <taxon>Bacteria</taxon>
        <taxon>Bacillati</taxon>
        <taxon>Actinomycetota</taxon>
        <taxon>Actinomycetes</taxon>
        <taxon>Micrococcales</taxon>
        <taxon>Kytococcaceae</taxon>
        <taxon>Kytococcus</taxon>
    </lineage>
</organism>
<evidence type="ECO:0000256" key="6">
    <source>
        <dbReference type="PIRSR" id="PIRSR001430-2"/>
    </source>
</evidence>
<dbReference type="Gene3D" id="3.30.70.580">
    <property type="entry name" value="Pseudouridine synthase I, catalytic domain, N-terminal subdomain"/>
    <property type="match status" value="1"/>
</dbReference>
<dbReference type="GO" id="GO:0160147">
    <property type="term" value="F:tRNA pseudouridine(38-40) synthase activity"/>
    <property type="evidence" value="ECO:0007669"/>
    <property type="project" value="UniProtKB-EC"/>
</dbReference>
<dbReference type="STRING" id="478801.Ksed_20550"/>
<evidence type="ECO:0000256" key="1">
    <source>
        <dbReference type="ARBA" id="ARBA00009375"/>
    </source>
</evidence>
<dbReference type="PIRSF" id="PIRSF001430">
    <property type="entry name" value="tRNA_psdUrid_synth"/>
    <property type="match status" value="1"/>
</dbReference>
<feature type="binding site" evidence="4 6">
    <location>
        <position position="141"/>
    </location>
    <ligand>
        <name>substrate</name>
    </ligand>
</feature>
<dbReference type="GO" id="GO:0003723">
    <property type="term" value="F:RNA binding"/>
    <property type="evidence" value="ECO:0007669"/>
    <property type="project" value="InterPro"/>
</dbReference>
<dbReference type="InterPro" id="IPR020094">
    <property type="entry name" value="TruA/RsuA/RluB/E/F_N"/>
</dbReference>
<evidence type="ECO:0000256" key="4">
    <source>
        <dbReference type="HAMAP-Rule" id="MF_00171"/>
    </source>
</evidence>
<dbReference type="KEGG" id="kse:Ksed_20550"/>
<dbReference type="PANTHER" id="PTHR11142">
    <property type="entry name" value="PSEUDOURIDYLATE SYNTHASE"/>
    <property type="match status" value="1"/>
</dbReference>
<gene>
    <name evidence="4" type="primary">truA</name>
    <name evidence="9" type="ordered locus">Ksed_20550</name>
</gene>
<proteinExistence type="inferred from homology"/>
<feature type="domain" description="Pseudouridine synthase I TruA alpha/beta" evidence="8">
    <location>
        <begin position="175"/>
        <end position="277"/>
    </location>
</feature>
<feature type="domain" description="Pseudouridine synthase I TruA alpha/beta" evidence="8">
    <location>
        <begin position="28"/>
        <end position="134"/>
    </location>
</feature>
<dbReference type="InterPro" id="IPR020103">
    <property type="entry name" value="PsdUridine_synth_cat_dom_sf"/>
</dbReference>
<dbReference type="Pfam" id="PF01416">
    <property type="entry name" value="PseudoU_synth_1"/>
    <property type="match status" value="2"/>
</dbReference>
<dbReference type="AlphaFoldDB" id="C7NKV8"/>
<keyword evidence="3 4" id="KW-0413">Isomerase</keyword>
<evidence type="ECO:0000256" key="2">
    <source>
        <dbReference type="ARBA" id="ARBA00022694"/>
    </source>
</evidence>
<comment type="function">
    <text evidence="4">Formation of pseudouridine at positions 38, 39 and 40 in the anticodon stem and loop of transfer RNAs.</text>
</comment>
<reference evidence="9 10" key="1">
    <citation type="journal article" date="2009" name="Stand. Genomic Sci.">
        <title>Complete genome sequence of Kytococcus sedentarius type strain (541).</title>
        <authorList>
            <person name="Sims D."/>
            <person name="Brettin T."/>
            <person name="Detter J.C."/>
            <person name="Han C."/>
            <person name="Lapidus A."/>
            <person name="Copeland A."/>
            <person name="Glavina Del Rio T."/>
            <person name="Nolan M."/>
            <person name="Chen F."/>
            <person name="Lucas S."/>
            <person name="Tice H."/>
            <person name="Cheng J.F."/>
            <person name="Bruce D."/>
            <person name="Goodwin L."/>
            <person name="Pitluck S."/>
            <person name="Ovchinnikova G."/>
            <person name="Pati A."/>
            <person name="Ivanova N."/>
            <person name="Mavrommatis K."/>
            <person name="Chen A."/>
            <person name="Palaniappan K."/>
            <person name="D'haeseleer P."/>
            <person name="Chain P."/>
            <person name="Bristow J."/>
            <person name="Eisen J.A."/>
            <person name="Markowitz V."/>
            <person name="Hugenholtz P."/>
            <person name="Schneider S."/>
            <person name="Goker M."/>
            <person name="Pukall R."/>
            <person name="Kyrpides N.C."/>
            <person name="Klenk H.P."/>
        </authorList>
    </citation>
    <scope>NUCLEOTIDE SEQUENCE [LARGE SCALE GENOMIC DNA]</scope>
    <source>
        <strain evidence="10">ATCC 14392 / DSM 20547 / JCM 11482 / CCUG 33030 / NBRC 15357 / NCTC 11040 / CCM 314 / 541</strain>
    </source>
</reference>
<dbReference type="EMBL" id="CP001686">
    <property type="protein sequence ID" value="ACV07049.1"/>
    <property type="molecule type" value="Genomic_DNA"/>
</dbReference>
<comment type="catalytic activity">
    <reaction evidence="4 7">
        <text>uridine(38/39/40) in tRNA = pseudouridine(38/39/40) in tRNA</text>
        <dbReference type="Rhea" id="RHEA:22376"/>
        <dbReference type="Rhea" id="RHEA-COMP:10085"/>
        <dbReference type="Rhea" id="RHEA-COMP:10087"/>
        <dbReference type="ChEBI" id="CHEBI:65314"/>
        <dbReference type="ChEBI" id="CHEBI:65315"/>
        <dbReference type="EC" id="5.4.99.12"/>
    </reaction>
</comment>